<feature type="region of interest" description="Disordered" evidence="1">
    <location>
        <begin position="571"/>
        <end position="643"/>
    </location>
</feature>
<dbReference type="InterPro" id="IPR052901">
    <property type="entry name" value="Bact_TGase-like"/>
</dbReference>
<feature type="transmembrane region" description="Helical" evidence="2">
    <location>
        <begin position="151"/>
        <end position="173"/>
    </location>
</feature>
<feature type="transmembrane region" description="Helical" evidence="2">
    <location>
        <begin position="66"/>
        <end position="86"/>
    </location>
</feature>
<dbReference type="Pfam" id="PF01841">
    <property type="entry name" value="Transglut_core"/>
    <property type="match status" value="1"/>
</dbReference>
<feature type="transmembrane region" description="Helical" evidence="2">
    <location>
        <begin position="42"/>
        <end position="60"/>
    </location>
</feature>
<evidence type="ECO:0000256" key="2">
    <source>
        <dbReference type="SAM" id="Phobius"/>
    </source>
</evidence>
<keyword evidence="5" id="KW-1185">Reference proteome</keyword>
<dbReference type="PANTHER" id="PTHR42736:SF1">
    <property type="entry name" value="PROTEIN-GLUTAMINE GAMMA-GLUTAMYLTRANSFERASE"/>
    <property type="match status" value="1"/>
</dbReference>
<feature type="transmembrane region" description="Helical" evidence="2">
    <location>
        <begin position="245"/>
        <end position="263"/>
    </location>
</feature>
<feature type="compositionally biased region" description="Low complexity" evidence="1">
    <location>
        <begin position="588"/>
        <end position="599"/>
    </location>
</feature>
<feature type="compositionally biased region" description="Acidic residues" evidence="1">
    <location>
        <begin position="617"/>
        <end position="627"/>
    </location>
</feature>
<accession>A0A411YAB3</accession>
<evidence type="ECO:0000256" key="1">
    <source>
        <dbReference type="SAM" id="MobiDB-lite"/>
    </source>
</evidence>
<feature type="transmembrane region" description="Helical" evidence="2">
    <location>
        <begin position="98"/>
        <end position="119"/>
    </location>
</feature>
<dbReference type="SMART" id="SM00460">
    <property type="entry name" value="TGc"/>
    <property type="match status" value="1"/>
</dbReference>
<feature type="domain" description="Transglutaminase-like" evidence="3">
    <location>
        <begin position="499"/>
        <end position="571"/>
    </location>
</feature>
<dbReference type="InterPro" id="IPR002931">
    <property type="entry name" value="Transglutaminase-like"/>
</dbReference>
<keyword evidence="2" id="KW-0812">Transmembrane</keyword>
<dbReference type="KEGG" id="erz:ER308_00195"/>
<dbReference type="EMBL" id="CP036402">
    <property type="protein sequence ID" value="QBI18144.1"/>
    <property type="molecule type" value="Genomic_DNA"/>
</dbReference>
<dbReference type="Pfam" id="PF11992">
    <property type="entry name" value="TgpA_N"/>
    <property type="match status" value="1"/>
</dbReference>
<dbReference type="Proteomes" id="UP000291469">
    <property type="component" value="Chromosome"/>
</dbReference>
<feature type="transmembrane region" description="Helical" evidence="2">
    <location>
        <begin position="205"/>
        <end position="224"/>
    </location>
</feature>
<dbReference type="RefSeq" id="WP_131153142.1">
    <property type="nucleotide sequence ID" value="NZ_CP036402.1"/>
</dbReference>
<proteinExistence type="predicted"/>
<name>A0A411YAB3_9ACTN</name>
<feature type="region of interest" description="Disordered" evidence="1">
    <location>
        <begin position="1"/>
        <end position="35"/>
    </location>
</feature>
<keyword evidence="2" id="KW-1133">Transmembrane helix</keyword>
<sequence length="786" mass="81869">MSAPPAQDAPSRPERSSRSRPDREADHGPPARGKATGEAWRVLAAGALLAAALVPFGRVFGEWGALRPLVGAVLVAIGLAWAAHQLGAGSLGCAMASLLGWIGFTTAVLLPGTGVLGVVPTLDTLTFARHFTGAGLASIQEQAAPIDPEPAVLLLIVAGVWAIAIVVHDAVVVRGHPLRGILAALVLASVPLAIVSVPAEPGLAGTPAPWILPFLVAALFTLLAPSSDRATPAPRRTTPGGPGGSVVTGLAVGLLAIVAGVPLSGNLPGYNEPALYELTGAGGTAVTANPMVGLRPSLTAQDTGTVIEVTSPQPVYLRTTGLEVYQDAEQWTAEGRRIGGQPLGDGSPLDDVEVVGGQEVVADVEVVQPVDRLVPTPSPPTAIEGEPADDFLFDPRTGTVTLAGDASLAEGDSYEVTATIPDPDPDRVAEAAGYDPDGQLTELPDDVPQEAYDLAEEIVEAADADTPLEQALAIQDELQTWEYSLTPPSGHDGDALAAFLDHRVGYCEQYAGAMAVMLRTLDIPARVAVGFTSGTLADPEENRWEITNENAHAWVEVLFPGVGWIDFEPTPRDDGNILVPDRTDLAPTDTVAQDQATAEADAETDVDGQQDPSQPDDQPDFPDDMGLEQEQNGAAGTAGDASRGPGVGILAALSGVGLVGAAWIGWRLRLRATAPPYRRVLAARRRVEHLAAGLGVRAREHETDRDVMARLAVKNGRVWGPSVALANAAAAARFAPEPSASLVEQAERAADTIADELAPKPWDRAWLVTRGALGRLTGRLDRDRPD</sequence>
<feature type="compositionally biased region" description="Basic and acidic residues" evidence="1">
    <location>
        <begin position="11"/>
        <end position="29"/>
    </location>
</feature>
<dbReference type="Gene3D" id="3.10.620.30">
    <property type="match status" value="1"/>
</dbReference>
<keyword evidence="2" id="KW-0472">Membrane</keyword>
<dbReference type="AlphaFoldDB" id="A0A411YAB3"/>
<gene>
    <name evidence="4" type="ORF">ER308_00195</name>
</gene>
<dbReference type="SUPFAM" id="SSF54001">
    <property type="entry name" value="Cysteine proteinases"/>
    <property type="match status" value="1"/>
</dbReference>
<reference evidence="4 5" key="1">
    <citation type="submission" date="2019-01" db="EMBL/GenBank/DDBJ databases">
        <title>Egibacter rhizosphaerae EGI 80759T.</title>
        <authorList>
            <person name="Chen D.-D."/>
            <person name="Tian Y."/>
            <person name="Jiao J.-Y."/>
            <person name="Zhang X.-T."/>
            <person name="Zhang Y.-G."/>
            <person name="Zhang Y."/>
            <person name="Xiao M."/>
            <person name="Shu W.-S."/>
            <person name="Li W.-J."/>
        </authorList>
    </citation>
    <scope>NUCLEOTIDE SEQUENCE [LARGE SCALE GENOMIC DNA]</scope>
    <source>
        <strain evidence="4 5">EGI 80759</strain>
    </source>
</reference>
<dbReference type="InterPro" id="IPR038765">
    <property type="entry name" value="Papain-like_cys_pep_sf"/>
</dbReference>
<evidence type="ECO:0000259" key="3">
    <source>
        <dbReference type="SMART" id="SM00460"/>
    </source>
</evidence>
<evidence type="ECO:0000313" key="5">
    <source>
        <dbReference type="Proteomes" id="UP000291469"/>
    </source>
</evidence>
<organism evidence="4 5">
    <name type="scientific">Egibacter rhizosphaerae</name>
    <dbReference type="NCBI Taxonomy" id="1670831"/>
    <lineage>
        <taxon>Bacteria</taxon>
        <taxon>Bacillati</taxon>
        <taxon>Actinomycetota</taxon>
        <taxon>Nitriliruptoria</taxon>
        <taxon>Egibacterales</taxon>
        <taxon>Egibacteraceae</taxon>
        <taxon>Egibacter</taxon>
    </lineage>
</organism>
<dbReference type="PANTHER" id="PTHR42736">
    <property type="entry name" value="PROTEIN-GLUTAMINE GAMMA-GLUTAMYLTRANSFERASE"/>
    <property type="match status" value="1"/>
</dbReference>
<feature type="transmembrane region" description="Helical" evidence="2">
    <location>
        <begin position="180"/>
        <end position="199"/>
    </location>
</feature>
<evidence type="ECO:0000313" key="4">
    <source>
        <dbReference type="EMBL" id="QBI18144.1"/>
    </source>
</evidence>
<protein>
    <recommendedName>
        <fullName evidence="3">Transglutaminase-like domain-containing protein</fullName>
    </recommendedName>
</protein>
<dbReference type="OrthoDB" id="9804023at2"/>
<dbReference type="InterPro" id="IPR021878">
    <property type="entry name" value="TgpA_N"/>
</dbReference>